<dbReference type="EMBL" id="CYUD01000007">
    <property type="protein sequence ID" value="CUK03838.1"/>
    <property type="molecule type" value="Genomic_DNA"/>
</dbReference>
<feature type="domain" description="Phospholipase/carboxylesterase/thioesterase" evidence="4">
    <location>
        <begin position="57"/>
        <end position="207"/>
    </location>
</feature>
<evidence type="ECO:0000256" key="2">
    <source>
        <dbReference type="ARBA" id="ARBA00022801"/>
    </source>
</evidence>
<keyword evidence="6" id="KW-1185">Reference proteome</keyword>
<dbReference type="RefSeq" id="WP_058282245.1">
    <property type="nucleotide sequence ID" value="NZ_CYUD01000007.1"/>
</dbReference>
<dbReference type="PANTHER" id="PTHR43037:SF5">
    <property type="entry name" value="FERULOYL ESTERASE"/>
    <property type="match status" value="1"/>
</dbReference>
<name>A0A0N7M9V0_9RHOB</name>
<dbReference type="SUPFAM" id="SSF53474">
    <property type="entry name" value="alpha/beta-Hydrolases"/>
    <property type="match status" value="1"/>
</dbReference>
<feature type="signal peptide" evidence="3">
    <location>
        <begin position="1"/>
        <end position="28"/>
    </location>
</feature>
<dbReference type="AlphaFoldDB" id="A0A0N7M9V0"/>
<gene>
    <name evidence="5" type="ORF">RUE5091_02553</name>
</gene>
<dbReference type="Proteomes" id="UP000051260">
    <property type="component" value="Unassembled WGS sequence"/>
</dbReference>
<feature type="chain" id="PRO_5006016010" evidence="3">
    <location>
        <begin position="29"/>
        <end position="284"/>
    </location>
</feature>
<dbReference type="Pfam" id="PF02230">
    <property type="entry name" value="Abhydrolase_2"/>
    <property type="match status" value="1"/>
</dbReference>
<dbReference type="InterPro" id="IPR050955">
    <property type="entry name" value="Plant_Biomass_Hydrol_Est"/>
</dbReference>
<accession>A0A0N7M9V0</accession>
<keyword evidence="1 3" id="KW-0732">Signal</keyword>
<dbReference type="Gene3D" id="3.40.50.1820">
    <property type="entry name" value="alpha/beta hydrolase"/>
    <property type="match status" value="1"/>
</dbReference>
<reference evidence="6" key="1">
    <citation type="submission" date="2015-09" db="EMBL/GenBank/DDBJ databases">
        <authorList>
            <person name="Rodrigo-Torres L."/>
            <person name="Arahal D.R."/>
        </authorList>
    </citation>
    <scope>NUCLEOTIDE SEQUENCE [LARGE SCALE GENOMIC DNA]</scope>
    <source>
        <strain evidence="6">CECT 5091</strain>
    </source>
</reference>
<dbReference type="GO" id="GO:0016787">
    <property type="term" value="F:hydrolase activity"/>
    <property type="evidence" value="ECO:0007669"/>
    <property type="project" value="UniProtKB-KW"/>
</dbReference>
<dbReference type="OrthoDB" id="9805640at2"/>
<evidence type="ECO:0000256" key="3">
    <source>
        <dbReference type="SAM" id="SignalP"/>
    </source>
</evidence>
<dbReference type="InterPro" id="IPR029058">
    <property type="entry name" value="AB_hydrolase_fold"/>
</dbReference>
<dbReference type="InterPro" id="IPR003140">
    <property type="entry name" value="PLipase/COase/thioEstase"/>
</dbReference>
<proteinExistence type="predicted"/>
<organism evidence="5 6">
    <name type="scientific">Ruegeria denitrificans</name>
    <dbReference type="NCBI Taxonomy" id="1715692"/>
    <lineage>
        <taxon>Bacteria</taxon>
        <taxon>Pseudomonadati</taxon>
        <taxon>Pseudomonadota</taxon>
        <taxon>Alphaproteobacteria</taxon>
        <taxon>Rhodobacterales</taxon>
        <taxon>Roseobacteraceae</taxon>
        <taxon>Ruegeria</taxon>
    </lineage>
</organism>
<dbReference type="PANTHER" id="PTHR43037">
    <property type="entry name" value="UNNAMED PRODUCT-RELATED"/>
    <property type="match status" value="1"/>
</dbReference>
<evidence type="ECO:0000256" key="1">
    <source>
        <dbReference type="ARBA" id="ARBA00022729"/>
    </source>
</evidence>
<evidence type="ECO:0000313" key="6">
    <source>
        <dbReference type="Proteomes" id="UP000051260"/>
    </source>
</evidence>
<evidence type="ECO:0000313" key="5">
    <source>
        <dbReference type="EMBL" id="CUK03838.1"/>
    </source>
</evidence>
<evidence type="ECO:0000259" key="4">
    <source>
        <dbReference type="Pfam" id="PF02230"/>
    </source>
</evidence>
<protein>
    <submittedName>
        <fullName evidence="5">Putative hydrolase</fullName>
    </submittedName>
</protein>
<dbReference type="STRING" id="1715692.RUE5091_02553"/>
<keyword evidence="2 5" id="KW-0378">Hydrolase</keyword>
<sequence>MRHETRICILTLGIAIAVIAASPKAALASDGECGAPDAPCTLEGGEYYVALPEAPDEPPAVIWLHGYGRSGKAMIQNSAYVDPFIRRGYAVIMPSGQPSINNKDLDWGVADGYDLARDDVAFIDAVRADVVERFGIDPSRILIAGFSRGGSMVWDIACQAPELAKGFAAAAGAFWEPMTTECDAPVHLFHVHGFKDRMVPFEGRQLTWEGVEFNQGNVMKGVDVWRRENACLGSAENSFGDDDSMQKDWMDCEAGSIRLKVTKGGHGVPEGWRDAVLDWFEALP</sequence>